<dbReference type="EMBL" id="CM043017">
    <property type="protein sequence ID" value="KAI4465771.1"/>
    <property type="molecule type" value="Genomic_DNA"/>
</dbReference>
<accession>A0ACB9TFX6</accession>
<evidence type="ECO:0000313" key="1">
    <source>
        <dbReference type="EMBL" id="KAI4465771.1"/>
    </source>
</evidence>
<comment type="caution">
    <text evidence="1">The sequence shown here is derived from an EMBL/GenBank/DDBJ whole genome shotgun (WGS) entry which is preliminary data.</text>
</comment>
<organism evidence="1 2">
    <name type="scientific">Holotrichia oblita</name>
    <name type="common">Chafer beetle</name>
    <dbReference type="NCBI Taxonomy" id="644536"/>
    <lineage>
        <taxon>Eukaryota</taxon>
        <taxon>Metazoa</taxon>
        <taxon>Ecdysozoa</taxon>
        <taxon>Arthropoda</taxon>
        <taxon>Hexapoda</taxon>
        <taxon>Insecta</taxon>
        <taxon>Pterygota</taxon>
        <taxon>Neoptera</taxon>
        <taxon>Endopterygota</taxon>
        <taxon>Coleoptera</taxon>
        <taxon>Polyphaga</taxon>
        <taxon>Scarabaeiformia</taxon>
        <taxon>Scarabaeidae</taxon>
        <taxon>Melolonthinae</taxon>
        <taxon>Holotrichia</taxon>
    </lineage>
</organism>
<reference evidence="1" key="1">
    <citation type="submission" date="2022-04" db="EMBL/GenBank/DDBJ databases">
        <title>Chromosome-scale genome assembly of Holotrichia oblita Faldermann.</title>
        <authorList>
            <person name="Rongchong L."/>
        </authorList>
    </citation>
    <scope>NUCLEOTIDE SEQUENCE</scope>
    <source>
        <strain evidence="1">81SQS9</strain>
    </source>
</reference>
<dbReference type="Proteomes" id="UP001056778">
    <property type="component" value="Chromosome 3"/>
</dbReference>
<evidence type="ECO:0000313" key="2">
    <source>
        <dbReference type="Proteomes" id="UP001056778"/>
    </source>
</evidence>
<protein>
    <submittedName>
        <fullName evidence="1">Pdz and lim domain protein zasp</fullName>
    </submittedName>
</protein>
<proteinExistence type="predicted"/>
<sequence length="299" mass="32787">MGGRTQEVLLTLKRNSPTEPWGFSIVGGADLKTPIIVTRVTFGSTTDGVLQRGDVITKIGNYDARDVRHQDAQTLFNNAGNTIRVVVQREAARRRPGSTGSSLTSPLSVSPNLSPRGGNISSPMYSPGAPALSPYYSLPFTPLDNYHYNVQEHLVGPKTDSASPEDVHVTNQPYRTTPLVLPGAKAKRDVGHTESYLRHHPNPTVRAPPQHVVDSDHILRSKVVHKQFNSPINLYSDANIADTLQKQGVNVRKPVKFNPASSDTYKAVQEEQFDNAQEVTVPPQPKVFSPHKPVQVKVI</sequence>
<keyword evidence="2" id="KW-1185">Reference proteome</keyword>
<gene>
    <name evidence="1" type="ORF">MML48_3g00015008</name>
</gene>
<name>A0ACB9TFX6_HOLOL</name>